<dbReference type="Proteomes" id="UP000198823">
    <property type="component" value="Unassembled WGS sequence"/>
</dbReference>
<keyword evidence="1" id="KW-0472">Membrane</keyword>
<name>A0A1G7F0W4_9BACL</name>
<dbReference type="RefSeq" id="WP_092097793.1">
    <property type="nucleotide sequence ID" value="NZ_FNAR01000016.1"/>
</dbReference>
<dbReference type="EMBL" id="RWGW01000043">
    <property type="protein sequence ID" value="RSK24026.1"/>
    <property type="molecule type" value="Genomic_DNA"/>
</dbReference>
<evidence type="ECO:0000313" key="3">
    <source>
        <dbReference type="EMBL" id="SDE69574.1"/>
    </source>
</evidence>
<organism evidence="3 4">
    <name type="scientific">Bhargavaea beijingensis</name>
    <dbReference type="NCBI Taxonomy" id="426756"/>
    <lineage>
        <taxon>Bacteria</taxon>
        <taxon>Bacillati</taxon>
        <taxon>Bacillota</taxon>
        <taxon>Bacilli</taxon>
        <taxon>Bacillales</taxon>
        <taxon>Caryophanaceae</taxon>
        <taxon>Bhargavaea</taxon>
    </lineage>
</organism>
<reference evidence="3 4" key="1">
    <citation type="submission" date="2016-10" db="EMBL/GenBank/DDBJ databases">
        <authorList>
            <person name="de Groot N.N."/>
        </authorList>
    </citation>
    <scope>NUCLEOTIDE SEQUENCE [LARGE SCALE GENOMIC DNA]</scope>
    <source>
        <strain evidence="3 4">CGMCC 1.6762</strain>
    </source>
</reference>
<keyword evidence="1" id="KW-0812">Transmembrane</keyword>
<evidence type="ECO:0000313" key="4">
    <source>
        <dbReference type="Proteomes" id="UP000198823"/>
    </source>
</evidence>
<dbReference type="AlphaFoldDB" id="A0A1G7F0W4"/>
<feature type="transmembrane region" description="Helical" evidence="1">
    <location>
        <begin position="16"/>
        <end position="37"/>
    </location>
</feature>
<reference evidence="2 5" key="2">
    <citation type="submission" date="2018-12" db="EMBL/GenBank/DDBJ databases">
        <title>Comparitive functional genomics of dry heat resistant strains isolated from the viking spacecraft.</title>
        <authorList>
            <person name="Seuylemezian A."/>
            <person name="Vaishampayan P."/>
        </authorList>
    </citation>
    <scope>NUCLEOTIDE SEQUENCE [LARGE SCALE GENOMIC DNA]</scope>
    <source>
        <strain evidence="2 5">M6-11</strain>
    </source>
</reference>
<evidence type="ECO:0000256" key="1">
    <source>
        <dbReference type="SAM" id="Phobius"/>
    </source>
</evidence>
<evidence type="ECO:0000313" key="2">
    <source>
        <dbReference type="EMBL" id="RSK24026.1"/>
    </source>
</evidence>
<keyword evidence="5" id="KW-1185">Reference proteome</keyword>
<dbReference type="Proteomes" id="UP000272481">
    <property type="component" value="Unassembled WGS sequence"/>
</dbReference>
<sequence length="67" mass="8228">MPRYRRYPYRRGGDNLFFGPFLGGFAGSLLGDVLFYGGRRYPYYPYSYPYSYPYYSPYGYPYRPYYW</sequence>
<accession>A0A1G7F0W4</accession>
<dbReference type="STRING" id="426756.SAMN04488126_11625"/>
<evidence type="ECO:0000313" key="5">
    <source>
        <dbReference type="Proteomes" id="UP000272481"/>
    </source>
</evidence>
<dbReference type="EMBL" id="FNAR01000016">
    <property type="protein sequence ID" value="SDE69574.1"/>
    <property type="molecule type" value="Genomic_DNA"/>
</dbReference>
<proteinExistence type="predicted"/>
<protein>
    <submittedName>
        <fullName evidence="3">Uncharacterized protein</fullName>
    </submittedName>
</protein>
<keyword evidence="1" id="KW-1133">Transmembrane helix</keyword>
<gene>
    <name evidence="2" type="ORF">EJA12_14810</name>
    <name evidence="3" type="ORF">SAMN04488126_11625</name>
</gene>